<dbReference type="GO" id="GO:0015074">
    <property type="term" value="P:DNA integration"/>
    <property type="evidence" value="ECO:0007669"/>
    <property type="project" value="InterPro"/>
</dbReference>
<dbReference type="CDD" id="cd09274">
    <property type="entry name" value="RNase_HI_RT_Ty3"/>
    <property type="match status" value="1"/>
</dbReference>
<keyword evidence="4" id="KW-0540">Nuclease</keyword>
<name>A0A016SV67_9BILA</name>
<dbReference type="GO" id="GO:0003676">
    <property type="term" value="F:nucleic acid binding"/>
    <property type="evidence" value="ECO:0007669"/>
    <property type="project" value="InterPro"/>
</dbReference>
<evidence type="ECO:0000256" key="5">
    <source>
        <dbReference type="ARBA" id="ARBA00022759"/>
    </source>
</evidence>
<evidence type="ECO:0000259" key="10">
    <source>
        <dbReference type="PROSITE" id="PS50994"/>
    </source>
</evidence>
<dbReference type="InterPro" id="IPR021109">
    <property type="entry name" value="Peptidase_aspartic_dom_sf"/>
</dbReference>
<keyword evidence="2" id="KW-0808">Transferase</keyword>
<feature type="domain" description="Integrase catalytic" evidence="10">
    <location>
        <begin position="992"/>
        <end position="1150"/>
    </location>
</feature>
<dbReference type="Proteomes" id="UP000024635">
    <property type="component" value="Unassembled WGS sequence"/>
</dbReference>
<dbReference type="PANTHER" id="PTHR37984:SF5">
    <property type="entry name" value="PROTEIN NYNRIN-LIKE"/>
    <property type="match status" value="1"/>
</dbReference>
<keyword evidence="5" id="KW-0255">Endonuclease</keyword>
<dbReference type="Gene3D" id="3.30.420.10">
    <property type="entry name" value="Ribonuclease H-like superfamily/Ribonuclease H"/>
    <property type="match status" value="1"/>
</dbReference>
<keyword evidence="12" id="KW-1185">Reference proteome</keyword>
<feature type="compositionally biased region" description="Low complexity" evidence="8">
    <location>
        <begin position="54"/>
        <end position="74"/>
    </location>
</feature>
<dbReference type="GO" id="GO:0004519">
    <property type="term" value="F:endonuclease activity"/>
    <property type="evidence" value="ECO:0007669"/>
    <property type="project" value="UniProtKB-KW"/>
</dbReference>
<dbReference type="OrthoDB" id="5868003at2759"/>
<dbReference type="GO" id="GO:0003964">
    <property type="term" value="F:RNA-directed DNA polymerase activity"/>
    <property type="evidence" value="ECO:0007669"/>
    <property type="project" value="UniProtKB-KW"/>
</dbReference>
<dbReference type="Gene3D" id="1.10.340.70">
    <property type="match status" value="1"/>
</dbReference>
<feature type="domain" description="Reverse transcriptase" evidence="9">
    <location>
        <begin position="439"/>
        <end position="618"/>
    </location>
</feature>
<evidence type="ECO:0000259" key="9">
    <source>
        <dbReference type="PROSITE" id="PS50878"/>
    </source>
</evidence>
<keyword evidence="6" id="KW-0378">Hydrolase</keyword>
<dbReference type="Gene3D" id="3.10.10.10">
    <property type="entry name" value="HIV Type 1 Reverse Transcriptase, subunit A, domain 1"/>
    <property type="match status" value="1"/>
</dbReference>
<dbReference type="Pfam" id="PF00665">
    <property type="entry name" value="rve"/>
    <property type="match status" value="1"/>
</dbReference>
<evidence type="ECO:0000256" key="1">
    <source>
        <dbReference type="ARBA" id="ARBA00012493"/>
    </source>
</evidence>
<dbReference type="GO" id="GO:0042575">
    <property type="term" value="C:DNA polymerase complex"/>
    <property type="evidence" value="ECO:0007669"/>
    <property type="project" value="UniProtKB-ARBA"/>
</dbReference>
<accession>A0A016SV67</accession>
<feature type="region of interest" description="Disordered" evidence="8">
    <location>
        <begin position="1"/>
        <end position="88"/>
    </location>
</feature>
<keyword evidence="3" id="KW-0548">Nucleotidyltransferase</keyword>
<dbReference type="Gene3D" id="3.10.20.370">
    <property type="match status" value="1"/>
</dbReference>
<dbReference type="Pfam" id="PF17921">
    <property type="entry name" value="Integrase_H2C2"/>
    <property type="match status" value="1"/>
</dbReference>
<dbReference type="InterPro" id="IPR012337">
    <property type="entry name" value="RNaseH-like_sf"/>
</dbReference>
<dbReference type="FunFam" id="1.10.340.70:FF:000001">
    <property type="entry name" value="Retrovirus-related Pol polyprotein from transposon gypsy-like Protein"/>
    <property type="match status" value="1"/>
</dbReference>
<feature type="region of interest" description="Disordered" evidence="8">
    <location>
        <begin position="1693"/>
        <end position="1712"/>
    </location>
</feature>
<dbReference type="GO" id="GO:0016787">
    <property type="term" value="F:hydrolase activity"/>
    <property type="evidence" value="ECO:0007669"/>
    <property type="project" value="UniProtKB-KW"/>
</dbReference>
<gene>
    <name evidence="11" type="primary">Acey_s0170.g268</name>
    <name evidence="11" type="ORF">Y032_0170g268</name>
</gene>
<dbReference type="EC" id="2.7.7.49" evidence="1"/>
<evidence type="ECO:0000256" key="6">
    <source>
        <dbReference type="ARBA" id="ARBA00022801"/>
    </source>
</evidence>
<dbReference type="Pfam" id="PF00078">
    <property type="entry name" value="RVT_1"/>
    <property type="match status" value="1"/>
</dbReference>
<dbReference type="InterPro" id="IPR041588">
    <property type="entry name" value="Integrase_H2C2"/>
</dbReference>
<protein>
    <recommendedName>
        <fullName evidence="1">RNA-directed DNA polymerase</fullName>
        <ecNumber evidence="1">2.7.7.49</ecNumber>
    </recommendedName>
</protein>
<dbReference type="FunFam" id="3.10.20.370:FF:000001">
    <property type="entry name" value="Retrovirus-related Pol polyprotein from transposon 17.6-like protein"/>
    <property type="match status" value="1"/>
</dbReference>
<dbReference type="CDD" id="cd01647">
    <property type="entry name" value="RT_LTR"/>
    <property type="match status" value="1"/>
</dbReference>
<dbReference type="FunFam" id="3.30.70.270:FF:000020">
    <property type="entry name" value="Transposon Tf2-6 polyprotein-like Protein"/>
    <property type="match status" value="1"/>
</dbReference>
<dbReference type="EMBL" id="JARK01001506">
    <property type="protein sequence ID" value="EYB94573.1"/>
    <property type="molecule type" value="Genomic_DNA"/>
</dbReference>
<dbReference type="PROSITE" id="PS50878">
    <property type="entry name" value="RT_POL"/>
    <property type="match status" value="1"/>
</dbReference>
<proteinExistence type="predicted"/>
<dbReference type="Pfam" id="PF17917">
    <property type="entry name" value="RT_RNaseH"/>
    <property type="match status" value="1"/>
</dbReference>
<dbReference type="FunFam" id="3.30.420.10:FF:000032">
    <property type="entry name" value="Retrovirus-related Pol polyprotein from transposon 297-like Protein"/>
    <property type="match status" value="1"/>
</dbReference>
<evidence type="ECO:0000256" key="4">
    <source>
        <dbReference type="ARBA" id="ARBA00022722"/>
    </source>
</evidence>
<evidence type="ECO:0000313" key="12">
    <source>
        <dbReference type="Proteomes" id="UP000024635"/>
    </source>
</evidence>
<dbReference type="InterPro" id="IPR036397">
    <property type="entry name" value="RNaseH_sf"/>
</dbReference>
<dbReference type="InterPro" id="IPR041373">
    <property type="entry name" value="RT_RNaseH"/>
</dbReference>
<dbReference type="STRING" id="53326.A0A016SV67"/>
<dbReference type="SUPFAM" id="SSF56672">
    <property type="entry name" value="DNA/RNA polymerases"/>
    <property type="match status" value="1"/>
</dbReference>
<dbReference type="InterPro" id="IPR001584">
    <property type="entry name" value="Integrase_cat-core"/>
</dbReference>
<evidence type="ECO:0000256" key="8">
    <source>
        <dbReference type="SAM" id="MobiDB-lite"/>
    </source>
</evidence>
<dbReference type="SUPFAM" id="SSF53098">
    <property type="entry name" value="Ribonuclease H-like"/>
    <property type="match status" value="1"/>
</dbReference>
<reference evidence="12" key="1">
    <citation type="journal article" date="2015" name="Nat. Genet.">
        <title>The genome and transcriptome of the zoonotic hookworm Ancylostoma ceylanicum identify infection-specific gene families.</title>
        <authorList>
            <person name="Schwarz E.M."/>
            <person name="Hu Y."/>
            <person name="Antoshechkin I."/>
            <person name="Miller M.M."/>
            <person name="Sternberg P.W."/>
            <person name="Aroian R.V."/>
        </authorList>
    </citation>
    <scope>NUCLEOTIDE SEQUENCE</scope>
    <source>
        <strain evidence="12">HY135</strain>
    </source>
</reference>
<evidence type="ECO:0000256" key="2">
    <source>
        <dbReference type="ARBA" id="ARBA00022679"/>
    </source>
</evidence>
<dbReference type="InterPro" id="IPR050951">
    <property type="entry name" value="Retrovirus_Pol_polyprotein"/>
</dbReference>
<organism evidence="11 12">
    <name type="scientific">Ancylostoma ceylanicum</name>
    <dbReference type="NCBI Taxonomy" id="53326"/>
    <lineage>
        <taxon>Eukaryota</taxon>
        <taxon>Metazoa</taxon>
        <taxon>Ecdysozoa</taxon>
        <taxon>Nematoda</taxon>
        <taxon>Chromadorea</taxon>
        <taxon>Rhabditida</taxon>
        <taxon>Rhabditina</taxon>
        <taxon>Rhabditomorpha</taxon>
        <taxon>Strongyloidea</taxon>
        <taxon>Ancylostomatidae</taxon>
        <taxon>Ancylostomatinae</taxon>
        <taxon>Ancylostoma</taxon>
    </lineage>
</organism>
<evidence type="ECO:0000256" key="3">
    <source>
        <dbReference type="ARBA" id="ARBA00022695"/>
    </source>
</evidence>
<dbReference type="PANTHER" id="PTHR37984">
    <property type="entry name" value="PROTEIN CBG26694"/>
    <property type="match status" value="1"/>
</dbReference>
<dbReference type="Gene3D" id="2.40.70.10">
    <property type="entry name" value="Acid Proteases"/>
    <property type="match status" value="1"/>
</dbReference>
<evidence type="ECO:0000313" key="11">
    <source>
        <dbReference type="EMBL" id="EYB94573.1"/>
    </source>
</evidence>
<sequence>MSTVSDSDATVGASGAADENVVDENMRPEPLEDWDLLGEQVKRLSQKPATSVHAGQAARSGSSQSQSAATAGFSRVPRQERWATSHPESNVKRIITSILTGIFPRLNDRTVQGSPSHSELQPKAVGQPCTCNVEIFGVTTKALIDTGSVILIVPVGLLKIARQQGTDFDAEASKVGSGNERTLIDASGNPMSFLAELVTDVKVREAGKARVHLHVQRTQDTTLLLGTNALSELGITINFSTSTKDADVLGASPIIDNVVRAANRVVVAPGCVATVKVQGAGHGSCLFWSQTERIESGVCLVKQNKADIPVVNRDNEPWVIQKGEQLGEWSTDNWVDPKITDVPGDMLTLNQAVTADGDRVASLITILDLNRKAGPMSDEMRCVVEEYHDVFAISDLELTQTNLVDHDIDVGDHPPIKQKTRPVPYGIRAEVKSMLDDLKNRKVIENSQSPWASPIVLVAKKDGTIRLCVDYREVNKVTKKDSYPLPPIDITLQNLQGKQWFTSLDLASGYWQVPLTERAKEISAFTTTSGQFQFRVLPFGLTTAPTKFQRLMDQVLGDLKGPEVSVYIDDILIATESNERHIAVVKEVLKALRKAQLKVKPQKCRFLEPSIEFLGHVVDKDGVRTDPEKVVRIRNYARPINLAQLRTFLGMAGYYRKFVLKFAQITKPLYELTSPKNRFLWSAEHENAFKTLKKVLSEAPVLAQPNIEKARDGSRPFVIYTDASRVGLGAVLAQQGEDGLIHPVFFASKSLTQAERNYHVTDQEALAMVYALKKFHYFIYGVRTIVRTDHAALTSLFKRTNVSPRVLRWALEVQRYDLTIEHVKGSANCVADALSRGIPQNACAARGDAEDEKVVCAVQESEWLAELRQDPYFSPVISAIENKRDEEVKLPRHEKLLSSADFLIEGGKLKLIREDGSAVSVVPQSRRRELFDESHSGVLGGHFHARKMFRTLRKVVFWPGMYQDLVSWCRSCQQCFLTNRNTENIPPLRPITVSRPFQIVGVDLLEMGLTTCGNRYIVTVIDHFTKYLGAYPVANKKAETVAEALFSNWVCGAGRWPEVLLSDRGSEFENEVMAVLCQIMGIEQKFTKGYCPRENGLTERVNGTIVRMLKKKTTVPAEWDKILPTIVYAYNASEHRATGESPHFLVYGRDPRYPSAVIPSDQLSPYIVDYDKYKTELLCGLKLAQEVISENSKEYREKMKENYDRRLKTSRSTIFTAGDRVYMKLPAEKGKSRHPKLVTDWSGPFRVIEASNNSALVTLIGENQEPHRVQFDHLVKIPSEIDDTPLSGTVTRRKRGRREILAIQEGNLGGVIKTSFDNFSNFSAPLSSADNVRHVDWICPGQLTLNGQSVQCSLETTIRDVIQNAPLSSFSFKSPYELARIIAVITQSHTPDNWRISRMLDSSYDILTVSSLGMAISYYRSHCIHCTLASVADAGNSMILCPPRSHNDPYHLPHLFPKAVDFANRNPWTSASWTLLKPRKTLVLLPEGFDETLRCFESEMMLAKVMHNPEDVDPNWFEEELSAVVVFSPASYWSALRWRTPWVLFIQAVAQGAELIALPGPQDDETWGKSVDMLRDLMEETAAQRPSLAKRLRCLLPLKSEDNRIGAAFKILADKINLVTGRHFTQSAAKRFWTATMAQYSAFVRLPECKRVRNVSENNENTNIAVGNSVRGRQDSVPHSRLYARGRGVRHEGFQRRRSFSQHRPHQEMERGDFPRRSFRGRWNRF</sequence>
<dbReference type="InterPro" id="IPR043502">
    <property type="entry name" value="DNA/RNA_pol_sf"/>
</dbReference>
<evidence type="ECO:0000256" key="7">
    <source>
        <dbReference type="ARBA" id="ARBA00022918"/>
    </source>
</evidence>
<dbReference type="PROSITE" id="PS50994">
    <property type="entry name" value="INTEGRASE"/>
    <property type="match status" value="1"/>
</dbReference>
<dbReference type="InterPro" id="IPR043128">
    <property type="entry name" value="Rev_trsase/Diguanyl_cyclase"/>
</dbReference>
<dbReference type="Gene3D" id="3.30.70.270">
    <property type="match status" value="2"/>
</dbReference>
<keyword evidence="7" id="KW-0695">RNA-directed DNA polymerase</keyword>
<comment type="caution">
    <text evidence="11">The sequence shown here is derived from an EMBL/GenBank/DDBJ whole genome shotgun (WGS) entry which is preliminary data.</text>
</comment>
<dbReference type="InterPro" id="IPR000477">
    <property type="entry name" value="RT_dom"/>
</dbReference>